<dbReference type="RefSeq" id="WP_148069902.1">
    <property type="nucleotide sequence ID" value="NZ_VRZA01000008.1"/>
</dbReference>
<dbReference type="InterPro" id="IPR044399">
    <property type="entry name" value="Mb-like_M"/>
</dbReference>
<name>A0A5C8ZRP9_9GAMM</name>
<dbReference type="InterPro" id="IPR012292">
    <property type="entry name" value="Globin/Proto"/>
</dbReference>
<dbReference type="Gene3D" id="1.10.490.10">
    <property type="entry name" value="Globins"/>
    <property type="match status" value="1"/>
</dbReference>
<dbReference type="SUPFAM" id="SSF46458">
    <property type="entry name" value="Globin-like"/>
    <property type="match status" value="1"/>
</dbReference>
<reference evidence="1 2" key="1">
    <citation type="submission" date="2019-08" db="EMBL/GenBank/DDBJ databases">
        <title>Parahaliea maris sp. nov., isolated from the surface seawater.</title>
        <authorList>
            <person name="Liu Y."/>
        </authorList>
    </citation>
    <scope>NUCLEOTIDE SEQUENCE [LARGE SCALE GENOMIC DNA]</scope>
    <source>
        <strain evidence="1 2">HSLHS9</strain>
    </source>
</reference>
<gene>
    <name evidence="1" type="ORF">FV139_18150</name>
</gene>
<sequence length="136" mass="15622">MPNYDEVFAESFARILGDGAYNPEFIRTFYDIFLQASPAVAQKFEQTDMSAQRTMLHDSLLLMIDFNKTRAPTPPLVRLAEIHSRRGHDVSLEFYDLWLDSLVTALSRHDPGFNSEVDLAWRIALAPGICFMRFAY</sequence>
<dbReference type="Proteomes" id="UP000321039">
    <property type="component" value="Unassembled WGS sequence"/>
</dbReference>
<accession>A0A5C8ZRP9</accession>
<keyword evidence="2" id="KW-1185">Reference proteome</keyword>
<proteinExistence type="predicted"/>
<comment type="caution">
    <text evidence="1">The sequence shown here is derived from an EMBL/GenBank/DDBJ whole genome shotgun (WGS) entry which is preliminary data.</text>
</comment>
<dbReference type="InterPro" id="IPR009050">
    <property type="entry name" value="Globin-like_sf"/>
</dbReference>
<dbReference type="AlphaFoldDB" id="A0A5C8ZRP9"/>
<dbReference type="CDD" id="cd01040">
    <property type="entry name" value="Mb-like"/>
    <property type="match status" value="1"/>
</dbReference>
<dbReference type="GO" id="GO:0019825">
    <property type="term" value="F:oxygen binding"/>
    <property type="evidence" value="ECO:0007669"/>
    <property type="project" value="InterPro"/>
</dbReference>
<evidence type="ECO:0000313" key="1">
    <source>
        <dbReference type="EMBL" id="TXS90187.1"/>
    </source>
</evidence>
<dbReference type="EMBL" id="VRZA01000008">
    <property type="protein sequence ID" value="TXS90187.1"/>
    <property type="molecule type" value="Genomic_DNA"/>
</dbReference>
<protein>
    <submittedName>
        <fullName evidence="1">Globin</fullName>
    </submittedName>
</protein>
<organism evidence="1 2">
    <name type="scientific">Parahaliea maris</name>
    <dbReference type="NCBI Taxonomy" id="2716870"/>
    <lineage>
        <taxon>Bacteria</taxon>
        <taxon>Pseudomonadati</taxon>
        <taxon>Pseudomonadota</taxon>
        <taxon>Gammaproteobacteria</taxon>
        <taxon>Cellvibrionales</taxon>
        <taxon>Halieaceae</taxon>
        <taxon>Parahaliea</taxon>
    </lineage>
</organism>
<evidence type="ECO:0000313" key="2">
    <source>
        <dbReference type="Proteomes" id="UP000321039"/>
    </source>
</evidence>
<dbReference type="GO" id="GO:0020037">
    <property type="term" value="F:heme binding"/>
    <property type="evidence" value="ECO:0007669"/>
    <property type="project" value="InterPro"/>
</dbReference>